<sequence>MYHYILGLTFLKSLNPYFRKHVLGILNGHELLFINTFFISIIVLLFFIYKFLFDKSFHKTIKNYKKLSAGHYTCIFIIALLTVFSALLLYEFDKSYNTPFLNTVFMKVASVVFLFLVSVFLFKEEYSIKQILGIALTVLGVYLVTSK</sequence>
<dbReference type="Pfam" id="PF00892">
    <property type="entry name" value="EamA"/>
    <property type="match status" value="1"/>
</dbReference>
<dbReference type="AlphaFoldDB" id="A0A6C0JYD3"/>
<keyword evidence="1" id="KW-0472">Membrane</keyword>
<dbReference type="EMBL" id="MN740769">
    <property type="protein sequence ID" value="QHU10489.1"/>
    <property type="molecule type" value="Genomic_DNA"/>
</dbReference>
<dbReference type="InterPro" id="IPR037185">
    <property type="entry name" value="EmrE-like"/>
</dbReference>
<reference evidence="3" key="1">
    <citation type="journal article" date="2020" name="Nature">
        <title>Giant virus diversity and host interactions through global metagenomics.</title>
        <authorList>
            <person name="Schulz F."/>
            <person name="Roux S."/>
            <person name="Paez-Espino D."/>
            <person name="Jungbluth S."/>
            <person name="Walsh D.A."/>
            <person name="Denef V.J."/>
            <person name="McMahon K.D."/>
            <person name="Konstantinidis K.T."/>
            <person name="Eloe-Fadrosh E.A."/>
            <person name="Kyrpides N.C."/>
            <person name="Woyke T."/>
        </authorList>
    </citation>
    <scope>NUCLEOTIDE SEQUENCE</scope>
    <source>
        <strain evidence="3">GVMAG-S-1101165-83</strain>
    </source>
</reference>
<feature type="domain" description="EamA" evidence="2">
    <location>
        <begin position="4"/>
        <end position="145"/>
    </location>
</feature>
<dbReference type="GO" id="GO:0016020">
    <property type="term" value="C:membrane"/>
    <property type="evidence" value="ECO:0007669"/>
    <property type="project" value="InterPro"/>
</dbReference>
<keyword evidence="1" id="KW-0812">Transmembrane</keyword>
<dbReference type="SUPFAM" id="SSF103481">
    <property type="entry name" value="Multidrug resistance efflux transporter EmrE"/>
    <property type="match status" value="1"/>
</dbReference>
<feature type="transmembrane region" description="Helical" evidence="1">
    <location>
        <begin position="104"/>
        <end position="122"/>
    </location>
</feature>
<dbReference type="Gene3D" id="1.10.3730.20">
    <property type="match status" value="1"/>
</dbReference>
<organism evidence="3">
    <name type="scientific">viral metagenome</name>
    <dbReference type="NCBI Taxonomy" id="1070528"/>
    <lineage>
        <taxon>unclassified sequences</taxon>
        <taxon>metagenomes</taxon>
        <taxon>organismal metagenomes</taxon>
    </lineage>
</organism>
<protein>
    <recommendedName>
        <fullName evidence="2">EamA domain-containing protein</fullName>
    </recommendedName>
</protein>
<keyword evidence="1" id="KW-1133">Transmembrane helix</keyword>
<feature type="transmembrane region" description="Helical" evidence="1">
    <location>
        <begin position="69"/>
        <end position="92"/>
    </location>
</feature>
<proteinExistence type="predicted"/>
<evidence type="ECO:0000259" key="2">
    <source>
        <dbReference type="Pfam" id="PF00892"/>
    </source>
</evidence>
<name>A0A6C0JYD3_9ZZZZ</name>
<dbReference type="InterPro" id="IPR000620">
    <property type="entry name" value="EamA_dom"/>
</dbReference>
<feature type="transmembrane region" description="Helical" evidence="1">
    <location>
        <begin position="31"/>
        <end position="49"/>
    </location>
</feature>
<evidence type="ECO:0000313" key="3">
    <source>
        <dbReference type="EMBL" id="QHU10489.1"/>
    </source>
</evidence>
<evidence type="ECO:0000256" key="1">
    <source>
        <dbReference type="SAM" id="Phobius"/>
    </source>
</evidence>
<accession>A0A6C0JYD3</accession>